<dbReference type="PANTHER" id="PTHR42915">
    <property type="entry name" value="HYPOTHETICAL 460 KDA PROTEIN IN FEUA-SIGW INTERGENIC REGION [PRECURSOR]"/>
    <property type="match status" value="1"/>
</dbReference>
<evidence type="ECO:0000313" key="4">
    <source>
        <dbReference type="Proteomes" id="UP000826014"/>
    </source>
</evidence>
<organism evidence="3 4">
    <name type="scientific">Candidatus Rhabdochlamydia oedothoracis</name>
    <dbReference type="NCBI Taxonomy" id="2720720"/>
    <lineage>
        <taxon>Bacteria</taxon>
        <taxon>Pseudomonadati</taxon>
        <taxon>Chlamydiota</taxon>
        <taxon>Chlamydiia</taxon>
        <taxon>Parachlamydiales</taxon>
        <taxon>Candidatus Rhabdochlamydiaceae</taxon>
        <taxon>Candidatus Rhabdochlamydia</taxon>
    </lineage>
</organism>
<dbReference type="InterPro" id="IPR048502">
    <property type="entry name" value="NamZ_N"/>
</dbReference>
<gene>
    <name evidence="3" type="ORF">RHABOEDO_000185</name>
</gene>
<evidence type="ECO:0000259" key="1">
    <source>
        <dbReference type="Pfam" id="PF07075"/>
    </source>
</evidence>
<evidence type="ECO:0000259" key="2">
    <source>
        <dbReference type="Pfam" id="PF20732"/>
    </source>
</evidence>
<protein>
    <recommendedName>
        <fullName evidence="5">DUF1343 domain-containing protein</fullName>
    </recommendedName>
</protein>
<dbReference type="InterPro" id="IPR008302">
    <property type="entry name" value="NamZ"/>
</dbReference>
<dbReference type="Pfam" id="PF07075">
    <property type="entry name" value="NamZ_N"/>
    <property type="match status" value="1"/>
</dbReference>
<dbReference type="RefSeq" id="WP_215217404.1">
    <property type="nucleotide sequence ID" value="NZ_CP075587.1"/>
</dbReference>
<dbReference type="InterPro" id="IPR048503">
    <property type="entry name" value="NamZ_C"/>
</dbReference>
<dbReference type="PIRSF" id="PIRSF016719">
    <property type="entry name" value="UCP016719"/>
    <property type="match status" value="1"/>
</dbReference>
<dbReference type="Gene3D" id="3.40.50.12170">
    <property type="entry name" value="Uncharacterised protein PF07075, DUF1343"/>
    <property type="match status" value="1"/>
</dbReference>
<dbReference type="Gene3D" id="3.90.1150.140">
    <property type="match status" value="1"/>
</dbReference>
<reference evidence="3 4" key="1">
    <citation type="journal article" date="2022" name="bioRxiv">
        <title>Ecology and evolution of chlamydial symbionts of arthropods.</title>
        <authorList>
            <person name="Halter T."/>
            <person name="Koestlbacher S."/>
            <person name="Collingro A."/>
            <person name="Sixt B.S."/>
            <person name="Toenshoff E.R."/>
            <person name="Hendrickx F."/>
            <person name="Kostanjsek R."/>
            <person name="Horn M."/>
        </authorList>
    </citation>
    <scope>NUCLEOTIDE SEQUENCE [LARGE SCALE GENOMIC DNA]</scope>
    <source>
        <strain evidence="3">W744xW776</strain>
    </source>
</reference>
<dbReference type="EMBL" id="CP075587">
    <property type="protein sequence ID" value="QYF48086.1"/>
    <property type="molecule type" value="Genomic_DNA"/>
</dbReference>
<evidence type="ECO:0000313" key="3">
    <source>
        <dbReference type="EMBL" id="QYF48086.1"/>
    </source>
</evidence>
<feature type="domain" description="Peptidoglycan beta-N-acetylmuramidase NamZ C-terminal" evidence="2">
    <location>
        <begin position="246"/>
        <end position="407"/>
    </location>
</feature>
<feature type="domain" description="Peptidoglycan beta-N-acetylmuramidase NamZ N-terminal" evidence="1">
    <location>
        <begin position="45"/>
        <end position="242"/>
    </location>
</feature>
<proteinExistence type="predicted"/>
<dbReference type="Pfam" id="PF20732">
    <property type="entry name" value="NamZ_C"/>
    <property type="match status" value="1"/>
</dbReference>
<accession>A0ABX8UYZ7</accession>
<sequence length="407" mass="46402">MFNFTFFFLAIWSFCLSVTGLELKLGVDCLFEANNIVKLRNKKLGLITNQTGVNSNLSSTIELFLNHDTQLIALFAPEHGLYGLEQAGVKVEPQSIHGLPVYSLYGATRRATSSMLQGIDLLIFDIQDIGCRSYTYLTTLCYILEEAAKHKISVMVLDRPNPMGGLIVDGPMLENKWRSYIGYINVPYCHGMTIGELACYFNQEYRIGCDLEVIRMKGWQRSMFFKDTKLCWIPTSPNIPEAETPLFYASTGILGELGIANIGIGSTLPFKVVGAPWINARQFAKKLNAQKLPGVIFHPCYYRPLTGLYQSENCEGVLLFILDHKIYKPLSVQYMIIGLLKSLYREQFTNRLKQLGTERKKNFCKANGNEHMLEILSNEEYIAWKLIGYQFEDRQKFLTKRSAYLLY</sequence>
<dbReference type="Proteomes" id="UP000826014">
    <property type="component" value="Chromosome"/>
</dbReference>
<name>A0ABX8UYZ7_9BACT</name>
<keyword evidence="4" id="KW-1185">Reference proteome</keyword>
<evidence type="ECO:0008006" key="5">
    <source>
        <dbReference type="Google" id="ProtNLM"/>
    </source>
</evidence>
<dbReference type="PANTHER" id="PTHR42915:SF1">
    <property type="entry name" value="PEPTIDOGLYCAN BETA-N-ACETYLMURAMIDASE NAMZ"/>
    <property type="match status" value="1"/>
</dbReference>